<dbReference type="Pfam" id="PF00082">
    <property type="entry name" value="Peptidase_S8"/>
    <property type="match status" value="1"/>
</dbReference>
<keyword evidence="3 5" id="KW-0378">Hydrolase</keyword>
<dbReference type="PROSITE" id="PS00137">
    <property type="entry name" value="SUBTILASE_HIS"/>
    <property type="match status" value="1"/>
</dbReference>
<feature type="signal peptide" evidence="6">
    <location>
        <begin position="1"/>
        <end position="24"/>
    </location>
</feature>
<evidence type="ECO:0000256" key="4">
    <source>
        <dbReference type="ARBA" id="ARBA00022825"/>
    </source>
</evidence>
<dbReference type="PANTHER" id="PTHR43806">
    <property type="entry name" value="PEPTIDASE S8"/>
    <property type="match status" value="1"/>
</dbReference>
<dbReference type="InterPro" id="IPR000209">
    <property type="entry name" value="Peptidase_S8/S53_dom"/>
</dbReference>
<dbReference type="GO" id="GO:0004252">
    <property type="term" value="F:serine-type endopeptidase activity"/>
    <property type="evidence" value="ECO:0007669"/>
    <property type="project" value="UniProtKB-UniRule"/>
</dbReference>
<keyword evidence="9" id="KW-1185">Reference proteome</keyword>
<dbReference type="PRINTS" id="PR00723">
    <property type="entry name" value="SUBTILISIN"/>
</dbReference>
<proteinExistence type="inferred from homology"/>
<dbReference type="SUPFAM" id="SSF52743">
    <property type="entry name" value="Subtilisin-like"/>
    <property type="match status" value="1"/>
</dbReference>
<sequence length="394" mass="38696">MRYVRTGLISGALAALLTAVPASADALPPVAQQLTGQQACARAGRAATGSPPWQLAALGADRDAGLSQGASVTVGLLDTGVRTGTPQLAGRVVDGPRLLPAAPAGQDCVGHGTFIASLISGAAGKGFTGLAPATRLYALAVTDAAGNTAPDVIAAGINRAVAAGARIVLVSVVTPQPAAVLRAAVQRAIAAGALVVAPAMADGQTQQAPVYPAAYPGVLAVAASGKDSTMPAGPAQGAPVDLVAPGDSVVGPGVSGGDFTGTGASYAAAYVAATAALIDSYRGAMSPEALTHRLETTAVHPGTRMPDPGAGYGLVDPYAAMTTLLPEEGDGLVPSATPPFSVRKHALTVPPPPRTTSQTAGLAVGAAGLVLVALVAVSAVVLPRGRRRNWRPGT</sequence>
<comment type="similarity">
    <text evidence="1 5">Belongs to the peptidase S8 family.</text>
</comment>
<gene>
    <name evidence="8" type="ORF">SAMN05216259_12736</name>
</gene>
<feature type="domain" description="Peptidase S8/S53" evidence="7">
    <location>
        <begin position="69"/>
        <end position="313"/>
    </location>
</feature>
<dbReference type="InterPro" id="IPR050131">
    <property type="entry name" value="Peptidase_S8_subtilisin-like"/>
</dbReference>
<evidence type="ECO:0000256" key="6">
    <source>
        <dbReference type="SAM" id="SignalP"/>
    </source>
</evidence>
<dbReference type="Proteomes" id="UP000199341">
    <property type="component" value="Unassembled WGS sequence"/>
</dbReference>
<dbReference type="PROSITE" id="PS51892">
    <property type="entry name" value="SUBTILASE"/>
    <property type="match status" value="1"/>
</dbReference>
<reference evidence="8 9" key="1">
    <citation type="submission" date="2016-10" db="EMBL/GenBank/DDBJ databases">
        <authorList>
            <person name="de Groot N.N."/>
        </authorList>
    </citation>
    <scope>NUCLEOTIDE SEQUENCE [LARGE SCALE GENOMIC DNA]</scope>
    <source>
        <strain evidence="8 9">CGMCC 4.2022</strain>
    </source>
</reference>
<dbReference type="Gene3D" id="3.40.50.200">
    <property type="entry name" value="Peptidase S8/S53 domain"/>
    <property type="match status" value="1"/>
</dbReference>
<dbReference type="STRING" id="310781.SAMN05216259_12736"/>
<feature type="active site" description="Charge relay system" evidence="5">
    <location>
        <position position="265"/>
    </location>
</feature>
<dbReference type="InterPro" id="IPR036852">
    <property type="entry name" value="Peptidase_S8/S53_dom_sf"/>
</dbReference>
<evidence type="ECO:0000256" key="1">
    <source>
        <dbReference type="ARBA" id="ARBA00011073"/>
    </source>
</evidence>
<feature type="active site" description="Charge relay system" evidence="5">
    <location>
        <position position="111"/>
    </location>
</feature>
<evidence type="ECO:0000256" key="3">
    <source>
        <dbReference type="ARBA" id="ARBA00022801"/>
    </source>
</evidence>
<evidence type="ECO:0000256" key="5">
    <source>
        <dbReference type="PROSITE-ProRule" id="PRU01240"/>
    </source>
</evidence>
<dbReference type="OrthoDB" id="3871186at2"/>
<dbReference type="InterPro" id="IPR022398">
    <property type="entry name" value="Peptidase_S8_His-AS"/>
</dbReference>
<evidence type="ECO:0000259" key="7">
    <source>
        <dbReference type="Pfam" id="PF00082"/>
    </source>
</evidence>
<evidence type="ECO:0000313" key="9">
    <source>
        <dbReference type="Proteomes" id="UP000199341"/>
    </source>
</evidence>
<dbReference type="EMBL" id="FNIE01000027">
    <property type="protein sequence ID" value="SDP39869.1"/>
    <property type="molecule type" value="Genomic_DNA"/>
</dbReference>
<dbReference type="AlphaFoldDB" id="A0A1H0SED3"/>
<accession>A0A1H0SED3</accession>
<feature type="chain" id="PRO_5011586668" evidence="6">
    <location>
        <begin position="25"/>
        <end position="394"/>
    </location>
</feature>
<keyword evidence="6" id="KW-0732">Signal</keyword>
<dbReference type="GO" id="GO:0006508">
    <property type="term" value="P:proteolysis"/>
    <property type="evidence" value="ECO:0007669"/>
    <property type="project" value="UniProtKB-KW"/>
</dbReference>
<evidence type="ECO:0000313" key="8">
    <source>
        <dbReference type="EMBL" id="SDP39869.1"/>
    </source>
</evidence>
<dbReference type="InterPro" id="IPR015500">
    <property type="entry name" value="Peptidase_S8_subtilisin-rel"/>
</dbReference>
<keyword evidence="2 5" id="KW-0645">Protease</keyword>
<feature type="active site" description="Charge relay system" evidence="5">
    <location>
        <position position="78"/>
    </location>
</feature>
<organism evidence="8 9">
    <name type="scientific">Actinacidiphila guanduensis</name>
    <dbReference type="NCBI Taxonomy" id="310781"/>
    <lineage>
        <taxon>Bacteria</taxon>
        <taxon>Bacillati</taxon>
        <taxon>Actinomycetota</taxon>
        <taxon>Actinomycetes</taxon>
        <taxon>Kitasatosporales</taxon>
        <taxon>Streptomycetaceae</taxon>
        <taxon>Actinacidiphila</taxon>
    </lineage>
</organism>
<name>A0A1H0SED3_9ACTN</name>
<keyword evidence="4 5" id="KW-0720">Serine protease</keyword>
<evidence type="ECO:0000256" key="2">
    <source>
        <dbReference type="ARBA" id="ARBA00022670"/>
    </source>
</evidence>
<dbReference type="PANTHER" id="PTHR43806:SF11">
    <property type="entry name" value="CEREVISIN-RELATED"/>
    <property type="match status" value="1"/>
</dbReference>
<protein>
    <submittedName>
        <fullName evidence="8">Subtilase family protein</fullName>
    </submittedName>
</protein>